<dbReference type="InterPro" id="IPR029058">
    <property type="entry name" value="AB_hydrolase_fold"/>
</dbReference>
<comment type="caution">
    <text evidence="1">The sequence shown here is derived from an EMBL/GenBank/DDBJ whole genome shotgun (WGS) entry which is preliminary data.</text>
</comment>
<organism evidence="1 2">
    <name type="scientific">Staphylococcus edaphicus</name>
    <dbReference type="NCBI Taxonomy" id="1955013"/>
    <lineage>
        <taxon>Bacteria</taxon>
        <taxon>Bacillati</taxon>
        <taxon>Bacillota</taxon>
        <taxon>Bacilli</taxon>
        <taxon>Bacillales</taxon>
        <taxon>Staphylococcaceae</taxon>
        <taxon>Staphylococcus</taxon>
    </lineage>
</organism>
<dbReference type="InterPro" id="IPR022267">
    <property type="entry name" value="Asp2"/>
</dbReference>
<dbReference type="EMBL" id="MRZN01000012">
    <property type="protein sequence ID" value="PHK49472.1"/>
    <property type="molecule type" value="Genomic_DNA"/>
</dbReference>
<evidence type="ECO:0000313" key="2">
    <source>
        <dbReference type="Proteomes" id="UP000223828"/>
    </source>
</evidence>
<protein>
    <recommendedName>
        <fullName evidence="3">XcbB/CpsF family capsular polysaccharide biosynthesis protein</fullName>
    </recommendedName>
</protein>
<dbReference type="NCBIfam" id="NF033892">
    <property type="entry name" value="XcbB_CpsF_sero"/>
    <property type="match status" value="1"/>
</dbReference>
<name>A0A2C6U6L2_9STAP</name>
<accession>A0A2C6U6L2</accession>
<dbReference type="SUPFAM" id="SSF53474">
    <property type="entry name" value="alpha/beta-Hydrolases"/>
    <property type="match status" value="1"/>
</dbReference>
<dbReference type="Proteomes" id="UP000223828">
    <property type="component" value="Unassembled WGS sequence"/>
</dbReference>
<dbReference type="Pfam" id="PF16929">
    <property type="entry name" value="Asp2"/>
    <property type="match status" value="1"/>
</dbReference>
<evidence type="ECO:0008006" key="3">
    <source>
        <dbReference type="Google" id="ProtNLM"/>
    </source>
</evidence>
<reference evidence="2" key="1">
    <citation type="submission" date="2017-10" db="EMBL/GenBank/DDBJ databases">
        <title>Staphylococcus edaphicus sp. nov., isolated in Antarctica, harbouring mecC gene and genomic islands essential in adaptation to extreme environment.</title>
        <authorList>
            <person name="Pantucek R."/>
            <person name="Sedlacek I."/>
            <person name="Indrakova A."/>
            <person name="Vrbovska V."/>
            <person name="Maslanova I."/>
            <person name="Kovarovic V."/>
            <person name="Svec P."/>
            <person name="Kralova S."/>
            <person name="Kristofova L."/>
            <person name="Keklakova J."/>
            <person name="Petras P."/>
            <person name="Doskar J."/>
        </authorList>
    </citation>
    <scope>NUCLEOTIDE SEQUENCE [LARGE SCALE GENOMIC DNA]</scope>
    <source>
        <strain evidence="2">CCM 5085</strain>
    </source>
</reference>
<evidence type="ECO:0000313" key="1">
    <source>
        <dbReference type="EMBL" id="PHK49472.1"/>
    </source>
</evidence>
<sequence length="313" mass="36583">MYVGYDYEILNTKIVEVVLNTSENIIELARKNTDIYNLYKILLLNDYILYYHNDGTSKLYKRSYIKELWKRKDLHQYNNNFYTLDAPKDKKLNSADENIKLLVIFTCMPPMDVYDNYLMTNRMFPKFFDGIERSIVKNVYIMRIMDLNCSHGSHYINTVNNPNFENDIIGSIKSVQSKLNIKNDDVVLYGASKGGTGSLYYASKLDYKCLAVDPIISLEEYNLKDEHFLKDLRKEDITEDINNYLSCQSNSEKFIICSEKVKFNFSKASNIRGKNVRIINKIDDHINSHPDVSRNSIPEQLMLLNKMLINMTL</sequence>
<dbReference type="AlphaFoldDB" id="A0A2C6U6L2"/>
<proteinExistence type="predicted"/>
<gene>
    <name evidence="1" type="ORF">BTJ66_08235</name>
</gene>
<dbReference type="GO" id="GO:0015031">
    <property type="term" value="P:protein transport"/>
    <property type="evidence" value="ECO:0007669"/>
    <property type="project" value="InterPro"/>
</dbReference>